<proteinExistence type="predicted"/>
<feature type="transmembrane region" description="Helical" evidence="1">
    <location>
        <begin position="42"/>
        <end position="75"/>
    </location>
</feature>
<dbReference type="Proteomes" id="UP000318878">
    <property type="component" value="Unassembled WGS sequence"/>
</dbReference>
<gene>
    <name evidence="2" type="ORF">Enr8_24520</name>
</gene>
<reference evidence="2 3" key="1">
    <citation type="submission" date="2019-02" db="EMBL/GenBank/DDBJ databases">
        <title>Deep-cultivation of Planctomycetes and their phenomic and genomic characterization uncovers novel biology.</title>
        <authorList>
            <person name="Wiegand S."/>
            <person name="Jogler M."/>
            <person name="Boedeker C."/>
            <person name="Pinto D."/>
            <person name="Vollmers J."/>
            <person name="Rivas-Marin E."/>
            <person name="Kohn T."/>
            <person name="Peeters S.H."/>
            <person name="Heuer A."/>
            <person name="Rast P."/>
            <person name="Oberbeckmann S."/>
            <person name="Bunk B."/>
            <person name="Jeske O."/>
            <person name="Meyerdierks A."/>
            <person name="Storesund J.E."/>
            <person name="Kallscheuer N."/>
            <person name="Luecker S."/>
            <person name="Lage O.M."/>
            <person name="Pohl T."/>
            <person name="Merkel B.J."/>
            <person name="Hornburger P."/>
            <person name="Mueller R.-W."/>
            <person name="Bruemmer F."/>
            <person name="Labrenz M."/>
            <person name="Spormann A.M."/>
            <person name="Op Den Camp H."/>
            <person name="Overmann J."/>
            <person name="Amann R."/>
            <person name="Jetten M.S.M."/>
            <person name="Mascher T."/>
            <person name="Medema M.H."/>
            <person name="Devos D.P."/>
            <person name="Kaster A.-K."/>
            <person name="Ovreas L."/>
            <person name="Rohde M."/>
            <person name="Galperin M.Y."/>
            <person name="Jogler C."/>
        </authorList>
    </citation>
    <scope>NUCLEOTIDE SEQUENCE [LARGE SCALE GENOMIC DNA]</scope>
    <source>
        <strain evidence="2 3">Enr8</strain>
    </source>
</reference>
<evidence type="ECO:0000313" key="3">
    <source>
        <dbReference type="Proteomes" id="UP000318878"/>
    </source>
</evidence>
<keyword evidence="1" id="KW-1133">Transmembrane helix</keyword>
<dbReference type="OrthoDB" id="5953468at2"/>
<protein>
    <submittedName>
        <fullName evidence="2">Uncharacterized protein</fullName>
    </submittedName>
</protein>
<dbReference type="Pfam" id="PF17319">
    <property type="entry name" value="DUF5362"/>
    <property type="match status" value="1"/>
</dbReference>
<evidence type="ECO:0000313" key="2">
    <source>
        <dbReference type="EMBL" id="TWT32647.1"/>
    </source>
</evidence>
<dbReference type="InterPro" id="IPR035287">
    <property type="entry name" value="DUF5362"/>
</dbReference>
<name>A0A5C5V4G4_9BACT</name>
<keyword evidence="1" id="KW-0812">Transmembrane</keyword>
<comment type="caution">
    <text evidence="2">The sequence shown here is derived from an EMBL/GenBank/DDBJ whole genome shotgun (WGS) entry which is preliminary data.</text>
</comment>
<evidence type="ECO:0000256" key="1">
    <source>
        <dbReference type="SAM" id="Phobius"/>
    </source>
</evidence>
<dbReference type="AlphaFoldDB" id="A0A5C5V4G4"/>
<dbReference type="EMBL" id="SJPF01000003">
    <property type="protein sequence ID" value="TWT32647.1"/>
    <property type="molecule type" value="Genomic_DNA"/>
</dbReference>
<sequence length="110" mass="11778">MSDNPFASPASDQPSHSAADVDALGSLGILQPLLNIGVWAKVLAISMILLGIGFVMSIVGIVVGWLPIWAGVLLWQHSTQIAEAQRLQDSRMLRESIEKLATSIKLAAIF</sequence>
<accession>A0A5C5V4G4</accession>
<keyword evidence="1" id="KW-0472">Membrane</keyword>
<organism evidence="2 3">
    <name type="scientific">Blastopirellula retiformator</name>
    <dbReference type="NCBI Taxonomy" id="2527970"/>
    <lineage>
        <taxon>Bacteria</taxon>
        <taxon>Pseudomonadati</taxon>
        <taxon>Planctomycetota</taxon>
        <taxon>Planctomycetia</taxon>
        <taxon>Pirellulales</taxon>
        <taxon>Pirellulaceae</taxon>
        <taxon>Blastopirellula</taxon>
    </lineage>
</organism>
<dbReference type="RefSeq" id="WP_146431839.1">
    <property type="nucleotide sequence ID" value="NZ_SJPF01000003.1"/>
</dbReference>
<keyword evidence="3" id="KW-1185">Reference proteome</keyword>